<feature type="transmembrane region" description="Helical" evidence="6">
    <location>
        <begin position="58"/>
        <end position="87"/>
    </location>
</feature>
<protein>
    <submittedName>
        <fullName evidence="8">Cytochrome c biogenesis protein CcdA</fullName>
    </submittedName>
</protein>
<dbReference type="GO" id="GO:0016020">
    <property type="term" value="C:membrane"/>
    <property type="evidence" value="ECO:0007669"/>
    <property type="project" value="UniProtKB-SubCell"/>
</dbReference>
<comment type="similarity">
    <text evidence="2">Belongs to the DsbD family.</text>
</comment>
<feature type="transmembrane region" description="Helical" evidence="6">
    <location>
        <begin position="12"/>
        <end position="38"/>
    </location>
</feature>
<dbReference type="InterPro" id="IPR051790">
    <property type="entry name" value="Cytochrome_c-biogenesis_DsbD"/>
</dbReference>
<dbReference type="PANTHER" id="PTHR31272">
    <property type="entry name" value="CYTOCHROME C-TYPE BIOGENESIS PROTEIN HI_1454-RELATED"/>
    <property type="match status" value="1"/>
</dbReference>
<organism evidence="8 9">
    <name type="scientific">Sutcliffiella horikoshii</name>
    <dbReference type="NCBI Taxonomy" id="79883"/>
    <lineage>
        <taxon>Bacteria</taxon>
        <taxon>Bacillati</taxon>
        <taxon>Bacillota</taxon>
        <taxon>Bacilli</taxon>
        <taxon>Bacillales</taxon>
        <taxon>Bacillaceae</taxon>
        <taxon>Sutcliffiella</taxon>
    </lineage>
</organism>
<evidence type="ECO:0000259" key="7">
    <source>
        <dbReference type="Pfam" id="PF02683"/>
    </source>
</evidence>
<evidence type="ECO:0000256" key="2">
    <source>
        <dbReference type="ARBA" id="ARBA00006143"/>
    </source>
</evidence>
<keyword evidence="4 6" id="KW-1133">Transmembrane helix</keyword>
<comment type="caution">
    <text evidence="8">The sequence shown here is derived from an EMBL/GenBank/DDBJ whole genome shotgun (WGS) entry which is preliminary data.</text>
</comment>
<feature type="transmembrane region" description="Helical" evidence="6">
    <location>
        <begin position="203"/>
        <end position="221"/>
    </location>
</feature>
<name>A0AA95B5G7_9BACI</name>
<evidence type="ECO:0000256" key="6">
    <source>
        <dbReference type="SAM" id="Phobius"/>
    </source>
</evidence>
<comment type="subcellular location">
    <subcellularLocation>
        <location evidence="1">Membrane</location>
        <topology evidence="1">Multi-pass membrane protein</topology>
    </subcellularLocation>
</comment>
<feature type="domain" description="Cytochrome C biogenesis protein transmembrane" evidence="7">
    <location>
        <begin position="12"/>
        <end position="216"/>
    </location>
</feature>
<evidence type="ECO:0000256" key="4">
    <source>
        <dbReference type="ARBA" id="ARBA00022989"/>
    </source>
</evidence>
<evidence type="ECO:0000256" key="1">
    <source>
        <dbReference type="ARBA" id="ARBA00004141"/>
    </source>
</evidence>
<dbReference type="EMBL" id="VTEU01000005">
    <property type="protein sequence ID" value="TYS58117.1"/>
    <property type="molecule type" value="Genomic_DNA"/>
</dbReference>
<dbReference type="Proteomes" id="UP000323393">
    <property type="component" value="Unassembled WGS sequence"/>
</dbReference>
<evidence type="ECO:0000313" key="8">
    <source>
        <dbReference type="EMBL" id="TYS58117.1"/>
    </source>
</evidence>
<evidence type="ECO:0000256" key="3">
    <source>
        <dbReference type="ARBA" id="ARBA00022692"/>
    </source>
</evidence>
<dbReference type="GO" id="GO:0017004">
    <property type="term" value="P:cytochrome complex assembly"/>
    <property type="evidence" value="ECO:0007669"/>
    <property type="project" value="InterPro"/>
</dbReference>
<dbReference type="PANTHER" id="PTHR31272:SF4">
    <property type="entry name" value="CYTOCHROME C-TYPE BIOGENESIS PROTEIN HI_1454-RELATED"/>
    <property type="match status" value="1"/>
</dbReference>
<feature type="transmembrane region" description="Helical" evidence="6">
    <location>
        <begin position="93"/>
        <end position="113"/>
    </location>
</feature>
<dbReference type="AlphaFoldDB" id="A0AA95B5G7"/>
<dbReference type="Pfam" id="PF02683">
    <property type="entry name" value="DsbD_TM"/>
    <property type="match status" value="1"/>
</dbReference>
<sequence length="242" mass="27105">MGVINLENVTFILAFAGGFLAFISPCCLPLYPSFISYITGVSVSELKENKDTSIKKNILLHSLFFCIGLSIVYYILGFSMSTIGILFASYQKALTMFGGIFLVVMGLFLTGIYQPKFMLKAFQLQRNKKSASFFNSMFVGFIFSAGWTPCIGPIFAAIMYNNVLNPAATLINVTAYSLGFCIPFILMGFFLGRLKFITKYSAILTKVGGFIIIVLGLMIYFDKMIYLNIWTSHIEYLIKSWL</sequence>
<dbReference type="InterPro" id="IPR003834">
    <property type="entry name" value="Cyt_c_assmbl_TM_dom"/>
</dbReference>
<feature type="transmembrane region" description="Helical" evidence="6">
    <location>
        <begin position="170"/>
        <end position="191"/>
    </location>
</feature>
<proteinExistence type="inferred from homology"/>
<reference evidence="8 9" key="1">
    <citation type="submission" date="2019-08" db="EMBL/GenBank/DDBJ databases">
        <title>Bacillus genomes from the desert of Cuatro Cienegas, Coahuila.</title>
        <authorList>
            <person name="Olmedo-Alvarez G."/>
        </authorList>
    </citation>
    <scope>NUCLEOTIDE SEQUENCE [LARGE SCALE GENOMIC DNA]</scope>
    <source>
        <strain evidence="8 9">CH88_3T</strain>
    </source>
</reference>
<evidence type="ECO:0000313" key="9">
    <source>
        <dbReference type="Proteomes" id="UP000323393"/>
    </source>
</evidence>
<gene>
    <name evidence="8" type="ORF">FZC74_14085</name>
</gene>
<feature type="transmembrane region" description="Helical" evidence="6">
    <location>
        <begin position="133"/>
        <end position="158"/>
    </location>
</feature>
<keyword evidence="5 6" id="KW-0472">Membrane</keyword>
<evidence type="ECO:0000256" key="5">
    <source>
        <dbReference type="ARBA" id="ARBA00023136"/>
    </source>
</evidence>
<keyword evidence="3 6" id="KW-0812">Transmembrane</keyword>
<accession>A0AA95B5G7</accession>